<dbReference type="PANTHER" id="PTHR38011:SF11">
    <property type="entry name" value="2,5-DIAMINO-6-RIBOSYLAMINO-4(3H)-PYRIMIDINONE 5'-PHOSPHATE REDUCTASE"/>
    <property type="match status" value="1"/>
</dbReference>
<dbReference type="RefSeq" id="WP_170231771.1">
    <property type="nucleotide sequence ID" value="NZ_VFPA01000007.1"/>
</dbReference>
<keyword evidence="3" id="KW-1185">Reference proteome</keyword>
<dbReference type="PANTHER" id="PTHR38011">
    <property type="entry name" value="DIHYDROFOLATE REDUCTASE FAMILY PROTEIN (AFU_ORTHOLOGUE AFUA_8G06820)"/>
    <property type="match status" value="1"/>
</dbReference>
<evidence type="ECO:0000313" key="3">
    <source>
        <dbReference type="Proteomes" id="UP000315677"/>
    </source>
</evidence>
<dbReference type="Proteomes" id="UP000315677">
    <property type="component" value="Unassembled WGS sequence"/>
</dbReference>
<dbReference type="GO" id="GO:0008703">
    <property type="term" value="F:5-amino-6-(5-phosphoribosylamino)uracil reductase activity"/>
    <property type="evidence" value="ECO:0007669"/>
    <property type="project" value="InterPro"/>
</dbReference>
<dbReference type="InterPro" id="IPR002734">
    <property type="entry name" value="RibDG_C"/>
</dbReference>
<dbReference type="SUPFAM" id="SSF53597">
    <property type="entry name" value="Dihydrofolate reductase-like"/>
    <property type="match status" value="1"/>
</dbReference>
<organism evidence="2 3">
    <name type="scientific">Pseudonocardia kunmingensis</name>
    <dbReference type="NCBI Taxonomy" id="630975"/>
    <lineage>
        <taxon>Bacteria</taxon>
        <taxon>Bacillati</taxon>
        <taxon>Actinomycetota</taxon>
        <taxon>Actinomycetes</taxon>
        <taxon>Pseudonocardiales</taxon>
        <taxon>Pseudonocardiaceae</taxon>
        <taxon>Pseudonocardia</taxon>
    </lineage>
</organism>
<proteinExistence type="predicted"/>
<gene>
    <name evidence="2" type="ORF">FB558_8010</name>
</gene>
<comment type="caution">
    <text evidence="2">The sequence shown here is derived from an EMBL/GenBank/DDBJ whole genome shotgun (WGS) entry which is preliminary data.</text>
</comment>
<name>A0A543CZ30_9PSEU</name>
<dbReference type="AlphaFoldDB" id="A0A543CZ30"/>
<evidence type="ECO:0000313" key="2">
    <source>
        <dbReference type="EMBL" id="TQM02148.1"/>
    </source>
</evidence>
<dbReference type="GO" id="GO:0009231">
    <property type="term" value="P:riboflavin biosynthetic process"/>
    <property type="evidence" value="ECO:0007669"/>
    <property type="project" value="InterPro"/>
</dbReference>
<dbReference type="EMBL" id="VFPA01000007">
    <property type="protein sequence ID" value="TQM02148.1"/>
    <property type="molecule type" value="Genomic_DNA"/>
</dbReference>
<dbReference type="Gene3D" id="3.40.430.10">
    <property type="entry name" value="Dihydrofolate Reductase, subunit A"/>
    <property type="match status" value="1"/>
</dbReference>
<accession>A0A543CZ30</accession>
<sequence>MRKLVFHLQTTLDNRISRADGNLWEPFPWGPPETEYLTSLFRECDTWVLGRRMYEEIVPWWDAVAADGRPPDGSAVTAADLEFAAVQHGLRKVVISRSLPASGDREVLAGDVAATLSAMKRTAGKDILLSCGPATLARLADTEGLIDEYLLSVSPVVLSDGPRLFDALSADLALELVAARVFEAGCILARYRVTPAPVEVSRPGDG</sequence>
<feature type="domain" description="Bacterial bifunctional deaminase-reductase C-terminal" evidence="1">
    <location>
        <begin position="3"/>
        <end position="187"/>
    </location>
</feature>
<dbReference type="Pfam" id="PF01872">
    <property type="entry name" value="RibD_C"/>
    <property type="match status" value="1"/>
</dbReference>
<dbReference type="InterPro" id="IPR024072">
    <property type="entry name" value="DHFR-like_dom_sf"/>
</dbReference>
<reference evidence="2 3" key="1">
    <citation type="submission" date="2019-06" db="EMBL/GenBank/DDBJ databases">
        <title>Sequencing the genomes of 1000 actinobacteria strains.</title>
        <authorList>
            <person name="Klenk H.-P."/>
        </authorList>
    </citation>
    <scope>NUCLEOTIDE SEQUENCE [LARGE SCALE GENOMIC DNA]</scope>
    <source>
        <strain evidence="2 3">DSM 45301</strain>
    </source>
</reference>
<protein>
    <submittedName>
        <fullName evidence="2">Dihydrofolate reductase</fullName>
    </submittedName>
</protein>
<dbReference type="InterPro" id="IPR050765">
    <property type="entry name" value="Riboflavin_Biosynth_HTPR"/>
</dbReference>
<evidence type="ECO:0000259" key="1">
    <source>
        <dbReference type="Pfam" id="PF01872"/>
    </source>
</evidence>